<dbReference type="SUPFAM" id="SSF52540">
    <property type="entry name" value="P-loop containing nucleoside triphosphate hydrolases"/>
    <property type="match status" value="1"/>
</dbReference>
<dbReference type="InterPro" id="IPR027417">
    <property type="entry name" value="P-loop_NTPase"/>
</dbReference>
<feature type="transmembrane region" description="Helical" evidence="6">
    <location>
        <begin position="133"/>
        <end position="152"/>
    </location>
</feature>
<evidence type="ECO:0000313" key="9">
    <source>
        <dbReference type="Proteomes" id="UP000326202"/>
    </source>
</evidence>
<accession>A0A5J6MT52</accession>
<dbReference type="Proteomes" id="UP000326202">
    <property type="component" value="Chromosome"/>
</dbReference>
<keyword evidence="5 6" id="KW-0472">Membrane</keyword>
<protein>
    <submittedName>
        <fullName evidence="8">ABC transporter ATP-binding protein</fullName>
    </submittedName>
</protein>
<dbReference type="Gene3D" id="3.40.50.300">
    <property type="entry name" value="P-loop containing nucleotide triphosphate hydrolases"/>
    <property type="match status" value="1"/>
</dbReference>
<dbReference type="PANTHER" id="PTHR11384">
    <property type="entry name" value="ATP-BINDING CASSETTE, SUB-FAMILY D MEMBER"/>
    <property type="match status" value="1"/>
</dbReference>
<dbReference type="InterPro" id="IPR011527">
    <property type="entry name" value="ABC1_TM_dom"/>
</dbReference>
<dbReference type="RefSeq" id="WP_263641894.1">
    <property type="nucleotide sequence ID" value="NZ_CP042906.1"/>
</dbReference>
<dbReference type="KEGG" id="htq:FRZ44_33700"/>
<dbReference type="InterPro" id="IPR036640">
    <property type="entry name" value="ABC1_TM_sf"/>
</dbReference>
<feature type="transmembrane region" description="Helical" evidence="6">
    <location>
        <begin position="49"/>
        <end position="72"/>
    </location>
</feature>
<sequence>MPYWSGEERWRAIALAAFLVLLTGGQVILVVALNFWFERLFDSLEQRNFHRFVMLIGAFFAILAANVAVVTVHLRIKRRLQIAWRDWLTRRLIGEWMADGRHYLITHLPGEHDNPDGRIAEDIRVSTERAVELMHTLFYCLLLLISFTSILWELSGQTRIPLGSTELLLPGYLVWLAIGFSATGSTIALLLGRPLVRAANLRQSAEADFRFGLADAREKSLAIALVRSEGDVRERFGAFFRRAVAAWDRQTTALTHLFFFTTGWSMLPQVFPILVVAPRFIAGTVTLGALMQTAQAFQQMTGALSWPIDNIAVVAEWRASVERVQALHQAIRRWATDMGRRGRATIELVPGEGTDLRLEAVSVNNPESEPIVGPFDAEIRRGDRVFLSGDQNAIQHLLMAALGLWPWGSGRVLLPKSALLLYMPAQPYFPMGTLREAICQPAGLRDCEPGQVRAALEQVGLPHLVARLDKTEIWEQTLPPHELARLGFARLLLRRPHWILLADAMEACDAAGEADMMRLLREEFSEATVVAYSQRPLDERFFGRRFSVKRLDGIAVVEETQAPSA</sequence>
<gene>
    <name evidence="8" type="ORF">FRZ44_33700</name>
</gene>
<dbReference type="GO" id="GO:0005524">
    <property type="term" value="F:ATP binding"/>
    <property type="evidence" value="ECO:0007669"/>
    <property type="project" value="UniProtKB-KW"/>
</dbReference>
<evidence type="ECO:0000256" key="4">
    <source>
        <dbReference type="ARBA" id="ARBA00022989"/>
    </source>
</evidence>
<organism evidence="8 9">
    <name type="scientific">Hypericibacter terrae</name>
    <dbReference type="NCBI Taxonomy" id="2602015"/>
    <lineage>
        <taxon>Bacteria</taxon>
        <taxon>Pseudomonadati</taxon>
        <taxon>Pseudomonadota</taxon>
        <taxon>Alphaproteobacteria</taxon>
        <taxon>Rhodospirillales</taxon>
        <taxon>Dongiaceae</taxon>
        <taxon>Hypericibacter</taxon>
    </lineage>
</organism>
<evidence type="ECO:0000256" key="1">
    <source>
        <dbReference type="ARBA" id="ARBA00004651"/>
    </source>
</evidence>
<evidence type="ECO:0000256" key="3">
    <source>
        <dbReference type="ARBA" id="ARBA00022692"/>
    </source>
</evidence>
<feature type="transmembrane region" description="Helical" evidence="6">
    <location>
        <begin position="172"/>
        <end position="192"/>
    </location>
</feature>
<comment type="subcellular location">
    <subcellularLocation>
        <location evidence="1">Cell membrane</location>
        <topology evidence="1">Multi-pass membrane protein</topology>
    </subcellularLocation>
</comment>
<dbReference type="GO" id="GO:0140359">
    <property type="term" value="F:ABC-type transporter activity"/>
    <property type="evidence" value="ECO:0007669"/>
    <property type="project" value="InterPro"/>
</dbReference>
<feature type="domain" description="ABC transmembrane type-1" evidence="7">
    <location>
        <begin position="17"/>
        <end position="306"/>
    </location>
</feature>
<evidence type="ECO:0000256" key="2">
    <source>
        <dbReference type="ARBA" id="ARBA00022448"/>
    </source>
</evidence>
<evidence type="ECO:0000313" key="8">
    <source>
        <dbReference type="EMBL" id="QEX18066.1"/>
    </source>
</evidence>
<reference evidence="8 9" key="1">
    <citation type="submission" date="2019-08" db="EMBL/GenBank/DDBJ databases">
        <title>Hyperibacter terrae gen. nov., sp. nov. and Hyperibacter viscosus sp. nov., two new members in the family Rhodospirillaceae isolated from the rhizosphere of Hypericum perforatum.</title>
        <authorList>
            <person name="Noviana Z."/>
        </authorList>
    </citation>
    <scope>NUCLEOTIDE SEQUENCE [LARGE SCALE GENOMIC DNA]</scope>
    <source>
        <strain evidence="8 9">R5913</strain>
    </source>
</reference>
<dbReference type="InterPro" id="IPR050835">
    <property type="entry name" value="ABC_transporter_sub-D"/>
</dbReference>
<dbReference type="SUPFAM" id="SSF90123">
    <property type="entry name" value="ABC transporter transmembrane region"/>
    <property type="match status" value="1"/>
</dbReference>
<dbReference type="EMBL" id="CP042906">
    <property type="protein sequence ID" value="QEX18066.1"/>
    <property type="molecule type" value="Genomic_DNA"/>
</dbReference>
<name>A0A5J6MT52_9PROT</name>
<evidence type="ECO:0000256" key="6">
    <source>
        <dbReference type="SAM" id="Phobius"/>
    </source>
</evidence>
<keyword evidence="2" id="KW-0813">Transport</keyword>
<keyword evidence="3 6" id="KW-0812">Transmembrane</keyword>
<dbReference type="PROSITE" id="PS50929">
    <property type="entry name" value="ABC_TM1F"/>
    <property type="match status" value="1"/>
</dbReference>
<keyword evidence="9" id="KW-1185">Reference proteome</keyword>
<dbReference type="Gene3D" id="1.20.1560.10">
    <property type="entry name" value="ABC transporter type 1, transmembrane domain"/>
    <property type="match status" value="1"/>
</dbReference>
<keyword evidence="4 6" id="KW-1133">Transmembrane helix</keyword>
<keyword evidence="8" id="KW-0067">ATP-binding</keyword>
<dbReference type="AlphaFoldDB" id="A0A5J6MT52"/>
<feature type="transmembrane region" description="Helical" evidence="6">
    <location>
        <begin position="12"/>
        <end position="37"/>
    </location>
</feature>
<keyword evidence="8" id="KW-0547">Nucleotide-binding</keyword>
<dbReference type="GO" id="GO:0005886">
    <property type="term" value="C:plasma membrane"/>
    <property type="evidence" value="ECO:0007669"/>
    <property type="project" value="UniProtKB-SubCell"/>
</dbReference>
<dbReference type="PANTHER" id="PTHR11384:SF59">
    <property type="entry name" value="LYSOSOMAL COBALAMIN TRANSPORTER ABCD4"/>
    <property type="match status" value="1"/>
</dbReference>
<dbReference type="Pfam" id="PF06472">
    <property type="entry name" value="ABC_membrane_2"/>
    <property type="match status" value="1"/>
</dbReference>
<proteinExistence type="predicted"/>
<evidence type="ECO:0000259" key="7">
    <source>
        <dbReference type="PROSITE" id="PS50929"/>
    </source>
</evidence>
<evidence type="ECO:0000256" key="5">
    <source>
        <dbReference type="ARBA" id="ARBA00023136"/>
    </source>
</evidence>